<evidence type="ECO:0000256" key="5">
    <source>
        <dbReference type="ARBA" id="ARBA00022692"/>
    </source>
</evidence>
<gene>
    <name evidence="10" type="primary">rnfD</name>
    <name evidence="11" type="ORF">LG35_05755</name>
</gene>
<feature type="transmembrane region" description="Helical" evidence="10">
    <location>
        <begin position="215"/>
        <end position="233"/>
    </location>
</feature>
<keyword evidence="2 10" id="KW-0597">Phosphoprotein</keyword>
<dbReference type="PANTHER" id="PTHR30578">
    <property type="entry name" value="ELECTRON TRANSPORT COMPLEX PROTEIN RNFD"/>
    <property type="match status" value="1"/>
</dbReference>
<keyword evidence="5 10" id="KW-0812">Transmembrane</keyword>
<dbReference type="InterPro" id="IPR011303">
    <property type="entry name" value="RnfD_bac"/>
</dbReference>
<feature type="transmembrane region" description="Helical" evidence="10">
    <location>
        <begin position="295"/>
        <end position="313"/>
    </location>
</feature>
<organism evidence="11 12">
    <name type="scientific">Alistipes inops</name>
    <dbReference type="NCBI Taxonomy" id="1501391"/>
    <lineage>
        <taxon>Bacteria</taxon>
        <taxon>Pseudomonadati</taxon>
        <taxon>Bacteroidota</taxon>
        <taxon>Bacteroidia</taxon>
        <taxon>Bacteroidales</taxon>
        <taxon>Rikenellaceae</taxon>
        <taxon>Alistipes</taxon>
    </lineage>
</organism>
<comment type="subcellular location">
    <subcellularLocation>
        <location evidence="10">Cell membrane</location>
        <topology evidence="10">Multi-pass membrane protein</topology>
    </subcellularLocation>
</comment>
<dbReference type="Proteomes" id="UP000030889">
    <property type="component" value="Unassembled WGS sequence"/>
</dbReference>
<keyword evidence="12" id="KW-1185">Reference proteome</keyword>
<comment type="cofactor">
    <cofactor evidence="10">
        <name>FMN</name>
        <dbReference type="ChEBI" id="CHEBI:58210"/>
    </cofactor>
</comment>
<evidence type="ECO:0000313" key="11">
    <source>
        <dbReference type="EMBL" id="KHE42061.1"/>
    </source>
</evidence>
<evidence type="ECO:0000256" key="2">
    <source>
        <dbReference type="ARBA" id="ARBA00022553"/>
    </source>
</evidence>
<comment type="caution">
    <text evidence="11">The sequence shown here is derived from an EMBL/GenBank/DDBJ whole genome shotgun (WGS) entry which is preliminary data.</text>
</comment>
<reference evidence="11 12" key="1">
    <citation type="submission" date="2014-09" db="EMBL/GenBank/DDBJ databases">
        <title>Alistipes sp. 627, sp. nov., a novel member of the family Rikenellaceae isolated from human faeces.</title>
        <authorList>
            <person name="Shkoporov A.N."/>
            <person name="Chaplin A.V."/>
            <person name="Motuzova O.V."/>
            <person name="Kafarskaia L.I."/>
            <person name="Khokhlova E.V."/>
            <person name="Efimov B.A."/>
        </authorList>
    </citation>
    <scope>NUCLEOTIDE SEQUENCE [LARGE SCALE GENOMIC DNA]</scope>
    <source>
        <strain evidence="11 12">627</strain>
    </source>
</reference>
<evidence type="ECO:0000313" key="12">
    <source>
        <dbReference type="Proteomes" id="UP000030889"/>
    </source>
</evidence>
<feature type="transmembrane region" description="Helical" evidence="10">
    <location>
        <begin position="26"/>
        <end position="59"/>
    </location>
</feature>
<feature type="transmembrane region" description="Helical" evidence="10">
    <location>
        <begin position="271"/>
        <end position="289"/>
    </location>
</feature>
<keyword evidence="1 10" id="KW-0813">Transport</keyword>
<evidence type="ECO:0000256" key="10">
    <source>
        <dbReference type="HAMAP-Rule" id="MF_00462"/>
    </source>
</evidence>
<dbReference type="HAMAP" id="MF_00462">
    <property type="entry name" value="RsxD_RnfD"/>
    <property type="match status" value="1"/>
</dbReference>
<keyword evidence="10" id="KW-1003">Cell membrane</keyword>
<keyword evidence="4 10" id="KW-0288">FMN</keyword>
<proteinExistence type="inferred from homology"/>
<keyword evidence="6 10" id="KW-1278">Translocase</keyword>
<accession>A0ABR4YK46</accession>
<keyword evidence="3 10" id="KW-0285">Flavoprotein</keyword>
<keyword evidence="9 10" id="KW-0472">Membrane</keyword>
<dbReference type="InterPro" id="IPR004338">
    <property type="entry name" value="NqrB/RnfD"/>
</dbReference>
<protein>
    <recommendedName>
        <fullName evidence="10">Ion-translocating oxidoreductase complex subunit D</fullName>
        <ecNumber evidence="10">7.-.-.-</ecNumber>
    </recommendedName>
    <alternativeName>
        <fullName evidence="10">Rnf electron transport complex subunit D</fullName>
    </alternativeName>
</protein>
<dbReference type="NCBIfam" id="TIGR01946">
    <property type="entry name" value="rnfD"/>
    <property type="match status" value="1"/>
</dbReference>
<evidence type="ECO:0000256" key="7">
    <source>
        <dbReference type="ARBA" id="ARBA00022982"/>
    </source>
</evidence>
<comment type="subunit">
    <text evidence="10">The complex is composed of six subunits: RnfA, RnfB, RnfC, RnfD, RnfE and RnfG.</text>
</comment>
<dbReference type="Pfam" id="PF03116">
    <property type="entry name" value="NQR2_RnfD_RnfE"/>
    <property type="match status" value="1"/>
</dbReference>
<dbReference type="EC" id="7.-.-.-" evidence="10"/>
<name>A0ABR4YK46_9BACT</name>
<feature type="modified residue" description="FMN phosphoryl threonine" evidence="10">
    <location>
        <position position="154"/>
    </location>
</feature>
<evidence type="ECO:0000256" key="1">
    <source>
        <dbReference type="ARBA" id="ARBA00022448"/>
    </source>
</evidence>
<feature type="transmembrane region" description="Helical" evidence="10">
    <location>
        <begin position="190"/>
        <end position="208"/>
    </location>
</feature>
<sequence length="326" mass="35180">MDKNLIVSPSPHVHGQQTTSRLMLDVVIALLPALAVSTWVFGFSVLLVTCTSVACCVVFEYLIQRFLLRGPLTVNNWSAVVTGMLLAFNLPSSIPLWMVAVGALVSIGVGKMTFGGLGKNPFNPALVGRVFMLLSFPVAMTTFPEVADAATGATPLSAMKGALASGMTVPEAMRMFSYQDLLVGFKSGSFGEVSAVALLLGFVWLLVRRVITWRIPVYVLGTMALFTGILWAVNPDQYMSPVFHLLTGGALLGAIFMATDYVTSPMTNRGMLLYGIGIGAITVLIRIWGQYPEGMSFAILIMNAFVPLIDKYVKPRRFGAVRKARA</sequence>
<feature type="transmembrane region" description="Helical" evidence="10">
    <location>
        <begin position="126"/>
        <end position="143"/>
    </location>
</feature>
<evidence type="ECO:0000256" key="6">
    <source>
        <dbReference type="ARBA" id="ARBA00022967"/>
    </source>
</evidence>
<keyword evidence="7 10" id="KW-0249">Electron transport</keyword>
<dbReference type="RefSeq" id="WP_022063033.1">
    <property type="nucleotide sequence ID" value="NZ_JRGF01000006.1"/>
</dbReference>
<comment type="function">
    <text evidence="10">Part of a membrane-bound complex that couples electron transfer with translocation of ions across the membrane.</text>
</comment>
<evidence type="ECO:0000256" key="4">
    <source>
        <dbReference type="ARBA" id="ARBA00022643"/>
    </source>
</evidence>
<keyword evidence="8 10" id="KW-1133">Transmembrane helix</keyword>
<evidence type="ECO:0000256" key="9">
    <source>
        <dbReference type="ARBA" id="ARBA00023136"/>
    </source>
</evidence>
<evidence type="ECO:0000256" key="8">
    <source>
        <dbReference type="ARBA" id="ARBA00022989"/>
    </source>
</evidence>
<comment type="similarity">
    <text evidence="10">Belongs to the NqrB/RnfD family.</text>
</comment>
<feature type="transmembrane region" description="Helical" evidence="10">
    <location>
        <begin position="94"/>
        <end position="114"/>
    </location>
</feature>
<feature type="transmembrane region" description="Helical" evidence="10">
    <location>
        <begin position="66"/>
        <end position="88"/>
    </location>
</feature>
<evidence type="ECO:0000256" key="3">
    <source>
        <dbReference type="ARBA" id="ARBA00022630"/>
    </source>
</evidence>
<feature type="transmembrane region" description="Helical" evidence="10">
    <location>
        <begin position="239"/>
        <end position="259"/>
    </location>
</feature>
<dbReference type="PANTHER" id="PTHR30578:SF0">
    <property type="entry name" value="ION-TRANSLOCATING OXIDOREDUCTASE COMPLEX SUBUNIT D"/>
    <property type="match status" value="1"/>
</dbReference>
<dbReference type="EMBL" id="JRGF01000006">
    <property type="protein sequence ID" value="KHE42061.1"/>
    <property type="molecule type" value="Genomic_DNA"/>
</dbReference>